<keyword evidence="2" id="KW-0813">Transport</keyword>
<keyword evidence="10" id="KW-1185">Reference proteome</keyword>
<feature type="transmembrane region" description="Helical" evidence="7">
    <location>
        <begin position="223"/>
        <end position="242"/>
    </location>
</feature>
<feature type="transmembrane region" description="Helical" evidence="7">
    <location>
        <begin position="48"/>
        <end position="72"/>
    </location>
</feature>
<organism evidence="9 10">
    <name type="scientific">Herbiconiux moechotypicola</name>
    <dbReference type="NCBI Taxonomy" id="637393"/>
    <lineage>
        <taxon>Bacteria</taxon>
        <taxon>Bacillati</taxon>
        <taxon>Actinomycetota</taxon>
        <taxon>Actinomycetes</taxon>
        <taxon>Micrococcales</taxon>
        <taxon>Microbacteriaceae</taxon>
        <taxon>Herbiconiux</taxon>
    </lineage>
</organism>
<feature type="transmembrane region" description="Helical" evidence="7">
    <location>
        <begin position="345"/>
        <end position="368"/>
    </location>
</feature>
<dbReference type="Pfam" id="PF05977">
    <property type="entry name" value="MFS_3"/>
    <property type="match status" value="1"/>
</dbReference>
<dbReference type="EMBL" id="BAAAQY010000004">
    <property type="protein sequence ID" value="GAA2231998.1"/>
    <property type="molecule type" value="Genomic_DNA"/>
</dbReference>
<feature type="transmembrane region" description="Helical" evidence="7">
    <location>
        <begin position="374"/>
        <end position="397"/>
    </location>
</feature>
<evidence type="ECO:0000259" key="8">
    <source>
        <dbReference type="PROSITE" id="PS50850"/>
    </source>
</evidence>
<reference evidence="10" key="1">
    <citation type="journal article" date="2019" name="Int. J. Syst. Evol. Microbiol.">
        <title>The Global Catalogue of Microorganisms (GCM) 10K type strain sequencing project: providing services to taxonomists for standard genome sequencing and annotation.</title>
        <authorList>
            <consortium name="The Broad Institute Genomics Platform"/>
            <consortium name="The Broad Institute Genome Sequencing Center for Infectious Disease"/>
            <person name="Wu L."/>
            <person name="Ma J."/>
        </authorList>
    </citation>
    <scope>NUCLEOTIDE SEQUENCE [LARGE SCALE GENOMIC DNA]</scope>
    <source>
        <strain evidence="10">JCM 16117</strain>
    </source>
</reference>
<accession>A0ABP5QF81</accession>
<dbReference type="PROSITE" id="PS50850">
    <property type="entry name" value="MFS"/>
    <property type="match status" value="1"/>
</dbReference>
<feature type="transmembrane region" description="Helical" evidence="7">
    <location>
        <begin position="160"/>
        <end position="192"/>
    </location>
</feature>
<evidence type="ECO:0000256" key="2">
    <source>
        <dbReference type="ARBA" id="ARBA00022448"/>
    </source>
</evidence>
<dbReference type="InterPro" id="IPR010290">
    <property type="entry name" value="TM_effector"/>
</dbReference>
<comment type="caution">
    <text evidence="9">The sequence shown here is derived from an EMBL/GenBank/DDBJ whole genome shotgun (WGS) entry which is preliminary data.</text>
</comment>
<keyword evidence="6 7" id="KW-0472">Membrane</keyword>
<protein>
    <recommendedName>
        <fullName evidence="8">Major facilitator superfamily (MFS) profile domain-containing protein</fullName>
    </recommendedName>
</protein>
<feature type="domain" description="Major facilitator superfamily (MFS) profile" evidence="8">
    <location>
        <begin position="1"/>
        <end position="402"/>
    </location>
</feature>
<dbReference type="Gene3D" id="1.20.1250.20">
    <property type="entry name" value="MFS general substrate transporter like domains"/>
    <property type="match status" value="1"/>
</dbReference>
<keyword evidence="4 7" id="KW-0812">Transmembrane</keyword>
<dbReference type="CDD" id="cd06173">
    <property type="entry name" value="MFS_MefA_like"/>
    <property type="match status" value="1"/>
</dbReference>
<dbReference type="PANTHER" id="PTHR23513:SF11">
    <property type="entry name" value="STAPHYLOFERRIN A TRANSPORTER"/>
    <property type="match status" value="1"/>
</dbReference>
<comment type="subcellular location">
    <subcellularLocation>
        <location evidence="1">Cell membrane</location>
        <topology evidence="1">Multi-pass membrane protein</topology>
    </subcellularLocation>
</comment>
<evidence type="ECO:0000256" key="6">
    <source>
        <dbReference type="ARBA" id="ARBA00023136"/>
    </source>
</evidence>
<dbReference type="InterPro" id="IPR036259">
    <property type="entry name" value="MFS_trans_sf"/>
</dbReference>
<keyword evidence="3" id="KW-1003">Cell membrane</keyword>
<evidence type="ECO:0000256" key="3">
    <source>
        <dbReference type="ARBA" id="ARBA00022475"/>
    </source>
</evidence>
<name>A0ABP5QF81_9MICO</name>
<evidence type="ECO:0000256" key="7">
    <source>
        <dbReference type="SAM" id="Phobius"/>
    </source>
</evidence>
<gene>
    <name evidence="9" type="ORF">GCM10009851_16280</name>
</gene>
<dbReference type="InterPro" id="IPR020846">
    <property type="entry name" value="MFS_dom"/>
</dbReference>
<evidence type="ECO:0000313" key="9">
    <source>
        <dbReference type="EMBL" id="GAA2231998.1"/>
    </source>
</evidence>
<dbReference type="Proteomes" id="UP001500929">
    <property type="component" value="Unassembled WGS sequence"/>
</dbReference>
<feature type="transmembrane region" description="Helical" evidence="7">
    <location>
        <begin position="93"/>
        <end position="122"/>
    </location>
</feature>
<evidence type="ECO:0000256" key="1">
    <source>
        <dbReference type="ARBA" id="ARBA00004651"/>
    </source>
</evidence>
<dbReference type="PANTHER" id="PTHR23513">
    <property type="entry name" value="INTEGRAL MEMBRANE EFFLUX PROTEIN-RELATED"/>
    <property type="match status" value="1"/>
</dbReference>
<sequence length="547" mass="55686">MSAVFRSLASIDYRIWFAGALVSNVGTWMQRTAQDWIVLTELSDHDALAVGITTALQLGPQLLLVPVSGWIADRLDRRKTLMATQLSMGLLGAGLGVVLLLGVAQLWTVYLFALLLGIASAIDAPVRQTFVSELVPGRDLGNAVALNSASFNAARTIGPAVAGLLVVVVGAGWVFLLNAVSFAAVLVSLAFIRPARLVPVTRAPRGRGQLLEGFRYVRGRPDLLVVFTIVFVIGTFGFNYPIFTSTMATIEFGLDSAGFGLLTSVMAVGSVAGALLSASRDKPRLRLVVLACAVFGIGALGAAVSPGYAVFAVALVVVGFAGQVLMTTANGTVQTTTDAAMRGRVMALYMAIFMGGTPIGAPLVGWVADTFGPRWGLGVAAAAGAVAFAIGVAWLVVYRDARLRLVRVPTGADGDRAVGGTGAGSGDVGAVRAAGAAGAGGTAGAGGGTEAAGAVGAVGNEAGVGGADVAGGFATRGRIRAPGGGGGAVAWRSGAGSRRGRLRVRLVFGERDRMAAASTATGSFAAVAPRERLAEEFELDEADARRA</sequence>
<evidence type="ECO:0000313" key="10">
    <source>
        <dbReference type="Proteomes" id="UP001500929"/>
    </source>
</evidence>
<feature type="transmembrane region" description="Helical" evidence="7">
    <location>
        <begin position="257"/>
        <end position="278"/>
    </location>
</feature>
<proteinExistence type="predicted"/>
<evidence type="ECO:0000256" key="4">
    <source>
        <dbReference type="ARBA" id="ARBA00022692"/>
    </source>
</evidence>
<feature type="transmembrane region" description="Helical" evidence="7">
    <location>
        <begin position="310"/>
        <end position="333"/>
    </location>
</feature>
<dbReference type="SUPFAM" id="SSF103473">
    <property type="entry name" value="MFS general substrate transporter"/>
    <property type="match status" value="1"/>
</dbReference>
<evidence type="ECO:0000256" key="5">
    <source>
        <dbReference type="ARBA" id="ARBA00022989"/>
    </source>
</evidence>
<keyword evidence="5 7" id="KW-1133">Transmembrane helix</keyword>
<feature type="transmembrane region" description="Helical" evidence="7">
    <location>
        <begin position="285"/>
        <end position="304"/>
    </location>
</feature>